<dbReference type="FunFam" id="3.40.50.2000:FF:000051">
    <property type="entry name" value="Glycosyltransferase"/>
    <property type="match status" value="1"/>
</dbReference>
<keyword evidence="3 4" id="KW-0808">Transferase</keyword>
<evidence type="ECO:0000256" key="1">
    <source>
        <dbReference type="ARBA" id="ARBA00009995"/>
    </source>
</evidence>
<name>A0A1Q3B1R2_CEPFO</name>
<comment type="similarity">
    <text evidence="1 4">Belongs to the UDP-glycosyltransferase family.</text>
</comment>
<evidence type="ECO:0000313" key="7">
    <source>
        <dbReference type="Proteomes" id="UP000187406"/>
    </source>
</evidence>
<evidence type="ECO:0000313" key="6">
    <source>
        <dbReference type="EMBL" id="GAV61951.1"/>
    </source>
</evidence>
<dbReference type="GO" id="GO:0047209">
    <property type="term" value="F:coniferyl-alcohol glucosyltransferase activity"/>
    <property type="evidence" value="ECO:0007669"/>
    <property type="project" value="TreeGrafter"/>
</dbReference>
<dbReference type="SUPFAM" id="SSF53756">
    <property type="entry name" value="UDP-Glycosyltransferase/glycogen phosphorylase"/>
    <property type="match status" value="1"/>
</dbReference>
<dbReference type="EC" id="2.4.1.-" evidence="5"/>
<keyword evidence="7" id="KW-1185">Reference proteome</keyword>
<dbReference type="Gene3D" id="3.40.50.2000">
    <property type="entry name" value="Glycogen Phosphorylase B"/>
    <property type="match status" value="2"/>
</dbReference>
<dbReference type="PANTHER" id="PTHR48046:SF7">
    <property type="entry name" value="UDP-GLYCOSYLTRANSFERASE 72E1"/>
    <property type="match status" value="1"/>
</dbReference>
<dbReference type="PANTHER" id="PTHR48046">
    <property type="entry name" value="UDP-GLYCOSYLTRANSFERASE 72E1"/>
    <property type="match status" value="1"/>
</dbReference>
<accession>A0A1Q3B1R2</accession>
<dbReference type="Pfam" id="PF00201">
    <property type="entry name" value="UDPGT"/>
    <property type="match status" value="1"/>
</dbReference>
<sequence>MQPTKPHAALLASPGMGHLIPVLELGNRLVSNYGFNVTIFVLQADDSTAQSQFLKSLHPTLLNIVSLPSVDISSLVAPDAQVAAKVAVMMRESLPALRSTINSMNFRPTALIVDLFGTEALAIANEYDMLKYVLIASNAWFLAATIFFPTLNRKEEDEIIKQKQALKIPGCKPVRFDDTLEAFLDRKNQGYDEYVRVGLEIPMADGILVNTWEDLEPTTLKALRDSKLLGRVTRVPVYPIGPLTRSVKPQVLGNQLMDWLNMQPLQSVIYISFGSGGTLSANQTTELAWGLELSKQRFIWVVRPPMDDDVSGAFFDVGNGHDGTPTYLPDGFVSRTKNVGRLVPMWAPQAEILSHSSIGGFLSHCGWNSTLESIVNGVPMIAWPLFSEQHMNATMLTEELGVVVRSEELPSKRILGREEIGKMVRKIMVYKEGHGIRNRVKELKYSASKALSIGDSSFNSLSQVANDVNSGLQFLKSMPQGA</sequence>
<evidence type="ECO:0000256" key="5">
    <source>
        <dbReference type="RuleBase" id="RU362057"/>
    </source>
</evidence>
<evidence type="ECO:0000256" key="4">
    <source>
        <dbReference type="RuleBase" id="RU003718"/>
    </source>
</evidence>
<reference evidence="7" key="1">
    <citation type="submission" date="2016-04" db="EMBL/GenBank/DDBJ databases">
        <title>Cephalotus genome sequencing.</title>
        <authorList>
            <person name="Fukushima K."/>
            <person name="Hasebe M."/>
            <person name="Fang X."/>
        </authorList>
    </citation>
    <scope>NUCLEOTIDE SEQUENCE [LARGE SCALE GENOMIC DNA]</scope>
    <source>
        <strain evidence="7">cv. St1</strain>
    </source>
</reference>
<dbReference type="InterPro" id="IPR002213">
    <property type="entry name" value="UDP_glucos_trans"/>
</dbReference>
<dbReference type="EMBL" id="BDDD01000233">
    <property type="protein sequence ID" value="GAV61951.1"/>
    <property type="molecule type" value="Genomic_DNA"/>
</dbReference>
<dbReference type="FunCoup" id="A0A1Q3B1R2">
    <property type="interactions" value="290"/>
</dbReference>
<dbReference type="PROSITE" id="PS00375">
    <property type="entry name" value="UDPGT"/>
    <property type="match status" value="1"/>
</dbReference>
<gene>
    <name evidence="6" type="ORF">CFOL_v3_05476</name>
</gene>
<dbReference type="STRING" id="3775.A0A1Q3B1R2"/>
<dbReference type="InParanoid" id="A0A1Q3B1R2"/>
<comment type="caution">
    <text evidence="6">The sequence shown here is derived from an EMBL/GenBank/DDBJ whole genome shotgun (WGS) entry which is preliminary data.</text>
</comment>
<dbReference type="Proteomes" id="UP000187406">
    <property type="component" value="Unassembled WGS sequence"/>
</dbReference>
<evidence type="ECO:0000256" key="2">
    <source>
        <dbReference type="ARBA" id="ARBA00022676"/>
    </source>
</evidence>
<organism evidence="6 7">
    <name type="scientific">Cephalotus follicularis</name>
    <name type="common">Albany pitcher plant</name>
    <dbReference type="NCBI Taxonomy" id="3775"/>
    <lineage>
        <taxon>Eukaryota</taxon>
        <taxon>Viridiplantae</taxon>
        <taxon>Streptophyta</taxon>
        <taxon>Embryophyta</taxon>
        <taxon>Tracheophyta</taxon>
        <taxon>Spermatophyta</taxon>
        <taxon>Magnoliopsida</taxon>
        <taxon>eudicotyledons</taxon>
        <taxon>Gunneridae</taxon>
        <taxon>Pentapetalae</taxon>
        <taxon>rosids</taxon>
        <taxon>fabids</taxon>
        <taxon>Oxalidales</taxon>
        <taxon>Cephalotaceae</taxon>
        <taxon>Cephalotus</taxon>
    </lineage>
</organism>
<evidence type="ECO:0000256" key="3">
    <source>
        <dbReference type="ARBA" id="ARBA00022679"/>
    </source>
</evidence>
<dbReference type="CDD" id="cd03784">
    <property type="entry name" value="GT1_Gtf-like"/>
    <property type="match status" value="1"/>
</dbReference>
<protein>
    <recommendedName>
        <fullName evidence="5">Glycosyltransferase</fullName>
        <ecNumber evidence="5">2.4.1.-</ecNumber>
    </recommendedName>
</protein>
<dbReference type="OrthoDB" id="5835829at2759"/>
<dbReference type="FunFam" id="3.40.50.2000:FF:000054">
    <property type="entry name" value="Glycosyltransferase"/>
    <property type="match status" value="1"/>
</dbReference>
<proteinExistence type="inferred from homology"/>
<keyword evidence="2 4" id="KW-0328">Glycosyltransferase</keyword>
<dbReference type="InterPro" id="IPR035595">
    <property type="entry name" value="UDP_glycos_trans_CS"/>
</dbReference>
<dbReference type="AlphaFoldDB" id="A0A1Q3B1R2"/>